<dbReference type="InterPro" id="IPR049566">
    <property type="entry name" value="WDR59_RTC1-like_RING_Znf"/>
</dbReference>
<dbReference type="AlphaFoldDB" id="W7TR32"/>
<proteinExistence type="predicted"/>
<dbReference type="Proteomes" id="UP000019335">
    <property type="component" value="Chromosome 2"/>
</dbReference>
<feature type="region of interest" description="Disordered" evidence="3">
    <location>
        <begin position="127"/>
        <end position="165"/>
    </location>
</feature>
<dbReference type="GO" id="GO:0005774">
    <property type="term" value="C:vacuolar membrane"/>
    <property type="evidence" value="ECO:0007669"/>
    <property type="project" value="TreeGrafter"/>
</dbReference>
<evidence type="ECO:0000259" key="4">
    <source>
        <dbReference type="Pfam" id="PF17120"/>
    </source>
</evidence>
<name>W7TR32_9STRA</name>
<dbReference type="GO" id="GO:0035859">
    <property type="term" value="C:Seh1-associated complex"/>
    <property type="evidence" value="ECO:0007669"/>
    <property type="project" value="TreeGrafter"/>
</dbReference>
<feature type="compositionally biased region" description="Basic and acidic residues" evidence="3">
    <location>
        <begin position="297"/>
        <end position="307"/>
    </location>
</feature>
<comment type="caution">
    <text evidence="5">The sequence shown here is derived from an EMBL/GenBank/DDBJ whole genome shotgun (WGS) entry which is preliminary data.</text>
</comment>
<feature type="domain" description="WDR59/RTC1-like RING zinc finger" evidence="4">
    <location>
        <begin position="745"/>
        <end position="792"/>
    </location>
</feature>
<dbReference type="PANTHER" id="PTHR46170:SF1">
    <property type="entry name" value="GATOR COMPLEX PROTEIN WDR59"/>
    <property type="match status" value="1"/>
</dbReference>
<evidence type="ECO:0000256" key="2">
    <source>
        <dbReference type="ARBA" id="ARBA00022737"/>
    </source>
</evidence>
<dbReference type="OrthoDB" id="311712at2759"/>
<dbReference type="PANTHER" id="PTHR46170">
    <property type="entry name" value="GATOR COMPLEX PROTEIN WDR59"/>
    <property type="match status" value="1"/>
</dbReference>
<feature type="compositionally biased region" description="Low complexity" evidence="3">
    <location>
        <begin position="340"/>
        <end position="360"/>
    </location>
</feature>
<keyword evidence="1" id="KW-0853">WD repeat</keyword>
<sequence>MGALDESSQDGGEEESVAKERDGAVSSLYASYFMTPESRLPINHPDHAYSFLPLQSPGLVKAPGRGGRGLGRGAWETLPGLSGTSIVALDFSSALPGSPLLAAALLLEKAGKEEGAVGPTRVLVHHSQTPATDPLPSLSSGLGDTSPDTRSPASSLSSHRAGKRRVASEFNLASRAMASLPASPSARPHGRSPSAHGSLSPGASPRLLRRRSDQQSHPLYPVGNVGPGRRANEPASSMRRLSSEAELRRTWTQKPLHDPREPMPGSRVDEGDLGGRTAGLVAFNALGKSALRRHHSLGPDRQADGARRAAAPPSGLASPSNQPRRALSLSSKSHLHRLHSAATTSQLQPTQQQQQQPHQQFSHGRNRDISSLHFSRVRKLAGALKREGSLLAAMSLLSNEADIQETQFASPSTSLGVIGVMSPPSFSTTHLSSLNMAVLGGGEQIRKHQTPGHSPHLDPSPSVSSPRSGTPPSTISFMQTSARPPGPGLGRGVPGREMGEAISTVPCHDSCLQCQLNDRATEAPPVPALFPWAPLTAQINKTRDIADLCKANAHAMEQWGSSRGKELAKLWSMLFISASACLDALCVEATRLVTATVAGRTSIALSSEALRPWRDGPLGRPLVEKLLTVYEKEGDVQTLATIVCVLDVEHPGSLLQESKRAEYDRYLRAYAELLYRWGALETRAEVLKRLSVSSSASISTEESKCVSMRRQDMVVALRCEACGSLDGGVDAGTGVCQKCKMFAFRCVICQLAVRGQSMFCLNCSHGGHTPHVWDWFIENDMCASGCGCRCFFGQSVEIQCK</sequence>
<keyword evidence="2" id="KW-0677">Repeat</keyword>
<accession>W7TR32</accession>
<dbReference type="GO" id="GO:0034198">
    <property type="term" value="P:cellular response to amino acid starvation"/>
    <property type="evidence" value="ECO:0007669"/>
    <property type="project" value="TreeGrafter"/>
</dbReference>
<feature type="region of interest" description="Disordered" evidence="3">
    <location>
        <begin position="1"/>
        <end position="22"/>
    </location>
</feature>
<evidence type="ECO:0000313" key="5">
    <source>
        <dbReference type="EMBL" id="EWM29675.1"/>
    </source>
</evidence>
<feature type="region of interest" description="Disordered" evidence="3">
    <location>
        <begin position="178"/>
        <end position="273"/>
    </location>
</feature>
<feature type="compositionally biased region" description="Polar residues" evidence="3">
    <location>
        <begin position="461"/>
        <end position="482"/>
    </location>
</feature>
<feature type="region of interest" description="Disordered" evidence="3">
    <location>
        <begin position="445"/>
        <end position="497"/>
    </location>
</feature>
<feature type="compositionally biased region" description="Low complexity" evidence="3">
    <location>
        <begin position="308"/>
        <end position="332"/>
    </location>
</feature>
<evidence type="ECO:0000256" key="3">
    <source>
        <dbReference type="SAM" id="MobiDB-lite"/>
    </source>
</evidence>
<evidence type="ECO:0000313" key="6">
    <source>
        <dbReference type="Proteomes" id="UP000019335"/>
    </source>
</evidence>
<dbReference type="Pfam" id="PF17120">
    <property type="entry name" value="zf-RING_16"/>
    <property type="match status" value="1"/>
</dbReference>
<feature type="region of interest" description="Disordered" evidence="3">
    <location>
        <begin position="295"/>
        <end position="370"/>
    </location>
</feature>
<dbReference type="EMBL" id="AZIL01000123">
    <property type="protein sequence ID" value="EWM29675.1"/>
    <property type="molecule type" value="Genomic_DNA"/>
</dbReference>
<gene>
    <name evidence="5" type="ORF">Naga_100112g2</name>
</gene>
<dbReference type="InterPro" id="IPR049567">
    <property type="entry name" value="WDR59-like"/>
</dbReference>
<feature type="compositionally biased region" description="Polar residues" evidence="3">
    <location>
        <begin position="127"/>
        <end position="158"/>
    </location>
</feature>
<protein>
    <recommendedName>
        <fullName evidence="4">WDR59/RTC1-like RING zinc finger domain-containing protein</fullName>
    </recommendedName>
</protein>
<reference evidence="5 6" key="1">
    <citation type="journal article" date="2014" name="Mol. Plant">
        <title>Chromosome Scale Genome Assembly and Transcriptome Profiling of Nannochloropsis gaditana in Nitrogen Depletion.</title>
        <authorList>
            <person name="Corteggiani Carpinelli E."/>
            <person name="Telatin A."/>
            <person name="Vitulo N."/>
            <person name="Forcato C."/>
            <person name="D'Angelo M."/>
            <person name="Schiavon R."/>
            <person name="Vezzi A."/>
            <person name="Giacometti G.M."/>
            <person name="Morosinotto T."/>
            <person name="Valle G."/>
        </authorList>
    </citation>
    <scope>NUCLEOTIDE SEQUENCE [LARGE SCALE GENOMIC DNA]</scope>
    <source>
        <strain evidence="5 6">B-31</strain>
    </source>
</reference>
<keyword evidence="6" id="KW-1185">Reference proteome</keyword>
<organism evidence="5 6">
    <name type="scientific">Nannochloropsis gaditana</name>
    <dbReference type="NCBI Taxonomy" id="72520"/>
    <lineage>
        <taxon>Eukaryota</taxon>
        <taxon>Sar</taxon>
        <taxon>Stramenopiles</taxon>
        <taxon>Ochrophyta</taxon>
        <taxon>Eustigmatophyceae</taxon>
        <taxon>Eustigmatales</taxon>
        <taxon>Monodopsidaceae</taxon>
        <taxon>Nannochloropsis</taxon>
    </lineage>
</organism>
<evidence type="ECO:0000256" key="1">
    <source>
        <dbReference type="ARBA" id="ARBA00022574"/>
    </source>
</evidence>
<feature type="compositionally biased region" description="Basic and acidic residues" evidence="3">
    <location>
        <begin position="241"/>
        <end position="261"/>
    </location>
</feature>
<dbReference type="GO" id="GO:1904263">
    <property type="term" value="P:positive regulation of TORC1 signaling"/>
    <property type="evidence" value="ECO:0007669"/>
    <property type="project" value="TreeGrafter"/>
</dbReference>
<dbReference type="GO" id="GO:0035591">
    <property type="term" value="F:signaling adaptor activity"/>
    <property type="evidence" value="ECO:0007669"/>
    <property type="project" value="TreeGrafter"/>
</dbReference>